<comment type="caution">
    <text evidence="1">The sequence shown here is derived from an EMBL/GenBank/DDBJ whole genome shotgun (WGS) entry which is preliminary data.</text>
</comment>
<dbReference type="Proteomes" id="UP000828390">
    <property type="component" value="Unassembled WGS sequence"/>
</dbReference>
<name>A0A9D4KP87_DREPO</name>
<reference evidence="1" key="1">
    <citation type="journal article" date="2019" name="bioRxiv">
        <title>The Genome of the Zebra Mussel, Dreissena polymorpha: A Resource for Invasive Species Research.</title>
        <authorList>
            <person name="McCartney M.A."/>
            <person name="Auch B."/>
            <person name="Kono T."/>
            <person name="Mallez S."/>
            <person name="Zhang Y."/>
            <person name="Obille A."/>
            <person name="Becker A."/>
            <person name="Abrahante J.E."/>
            <person name="Garbe J."/>
            <person name="Badalamenti J.P."/>
            <person name="Herman A."/>
            <person name="Mangelson H."/>
            <person name="Liachko I."/>
            <person name="Sullivan S."/>
            <person name="Sone E.D."/>
            <person name="Koren S."/>
            <person name="Silverstein K.A.T."/>
            <person name="Beckman K.B."/>
            <person name="Gohl D.M."/>
        </authorList>
    </citation>
    <scope>NUCLEOTIDE SEQUENCE</scope>
    <source>
        <strain evidence="1">Duluth1</strain>
        <tissue evidence="1">Whole animal</tissue>
    </source>
</reference>
<reference evidence="1" key="2">
    <citation type="submission" date="2020-11" db="EMBL/GenBank/DDBJ databases">
        <authorList>
            <person name="McCartney M.A."/>
            <person name="Auch B."/>
            <person name="Kono T."/>
            <person name="Mallez S."/>
            <person name="Becker A."/>
            <person name="Gohl D.M."/>
            <person name="Silverstein K.A.T."/>
            <person name="Koren S."/>
            <person name="Bechman K.B."/>
            <person name="Herman A."/>
            <person name="Abrahante J.E."/>
            <person name="Garbe J."/>
        </authorList>
    </citation>
    <scope>NUCLEOTIDE SEQUENCE</scope>
    <source>
        <strain evidence="1">Duluth1</strain>
        <tissue evidence="1">Whole animal</tissue>
    </source>
</reference>
<evidence type="ECO:0000313" key="1">
    <source>
        <dbReference type="EMBL" id="KAH3843306.1"/>
    </source>
</evidence>
<dbReference type="AlphaFoldDB" id="A0A9D4KP87"/>
<evidence type="ECO:0000313" key="2">
    <source>
        <dbReference type="Proteomes" id="UP000828390"/>
    </source>
</evidence>
<sequence>MYAPETMLKEVSEDSLNIKSLRKTAVEFFNLYQMLRERISGEINPENYGRETLFKEEELGLAEFTEVMA</sequence>
<keyword evidence="2" id="KW-1185">Reference proteome</keyword>
<organism evidence="1 2">
    <name type="scientific">Dreissena polymorpha</name>
    <name type="common">Zebra mussel</name>
    <name type="synonym">Mytilus polymorpha</name>
    <dbReference type="NCBI Taxonomy" id="45954"/>
    <lineage>
        <taxon>Eukaryota</taxon>
        <taxon>Metazoa</taxon>
        <taxon>Spiralia</taxon>
        <taxon>Lophotrochozoa</taxon>
        <taxon>Mollusca</taxon>
        <taxon>Bivalvia</taxon>
        <taxon>Autobranchia</taxon>
        <taxon>Heteroconchia</taxon>
        <taxon>Euheterodonta</taxon>
        <taxon>Imparidentia</taxon>
        <taxon>Neoheterodontei</taxon>
        <taxon>Myida</taxon>
        <taxon>Dreissenoidea</taxon>
        <taxon>Dreissenidae</taxon>
        <taxon>Dreissena</taxon>
    </lineage>
</organism>
<dbReference type="EMBL" id="JAIWYP010000004">
    <property type="protein sequence ID" value="KAH3843306.1"/>
    <property type="molecule type" value="Genomic_DNA"/>
</dbReference>
<protein>
    <submittedName>
        <fullName evidence="1">Uncharacterized protein</fullName>
    </submittedName>
</protein>
<gene>
    <name evidence="1" type="ORF">DPMN_116820</name>
</gene>
<accession>A0A9D4KP87</accession>
<proteinExistence type="predicted"/>